<evidence type="ECO:0000313" key="3">
    <source>
        <dbReference type="EMBL" id="EEP64935.1"/>
    </source>
</evidence>
<dbReference type="eggNOG" id="COG0518">
    <property type="taxonomic scope" value="Bacteria"/>
</dbReference>
<reference evidence="3" key="1">
    <citation type="submission" date="2009-04" db="EMBL/GenBank/DDBJ databases">
        <authorList>
            <person name="Weinstock G."/>
            <person name="Sodergren E."/>
            <person name="Clifton S."/>
            <person name="Fulton L."/>
            <person name="Fulton B."/>
            <person name="Courtney L."/>
            <person name="Fronick C."/>
            <person name="Harrison M."/>
            <person name="Strong C."/>
            <person name="Farmer C."/>
            <person name="Delahaunty K."/>
            <person name="Markovic C."/>
            <person name="Hall O."/>
            <person name="Minx P."/>
            <person name="Tomlinson C."/>
            <person name="Mitreva M."/>
            <person name="Nelson J."/>
            <person name="Hou S."/>
            <person name="Wollam A."/>
            <person name="Pepin K.H."/>
            <person name="Johnson M."/>
            <person name="Bhonagiri V."/>
            <person name="Nash W.E."/>
            <person name="Warren W."/>
            <person name="Chinwalla A."/>
            <person name="Mardis E.R."/>
            <person name="Wilson R.K."/>
        </authorList>
    </citation>
    <scope>NUCLEOTIDE SEQUENCE [LARGE SCALE GENOMIC DNA]</scope>
    <source>
        <strain evidence="3">ATCC 17748</strain>
    </source>
</reference>
<dbReference type="SUPFAM" id="SSF52317">
    <property type="entry name" value="Class I glutamine amidotransferase-like"/>
    <property type="match status" value="1"/>
</dbReference>
<dbReference type="PANTHER" id="PTHR42695:SF5">
    <property type="entry name" value="GLUTAMINE AMIDOTRANSFERASE YLR126C-RELATED"/>
    <property type="match status" value="1"/>
</dbReference>
<dbReference type="PANTHER" id="PTHR42695">
    <property type="entry name" value="GLUTAMINE AMIDOTRANSFERASE YLR126C-RELATED"/>
    <property type="match status" value="1"/>
</dbReference>
<dbReference type="Pfam" id="PF00117">
    <property type="entry name" value="GATase"/>
    <property type="match status" value="1"/>
</dbReference>
<keyword evidence="4" id="KW-1185">Reference proteome</keyword>
<dbReference type="NCBIfam" id="NF005458">
    <property type="entry name" value="PRK07053.1"/>
    <property type="match status" value="1"/>
</dbReference>
<evidence type="ECO:0000259" key="2">
    <source>
        <dbReference type="Pfam" id="PF00117"/>
    </source>
</evidence>
<evidence type="ECO:0000313" key="4">
    <source>
        <dbReference type="Proteomes" id="UP000003529"/>
    </source>
</evidence>
<dbReference type="Proteomes" id="UP000003529">
    <property type="component" value="Unassembled WGS sequence"/>
</dbReference>
<feature type="coiled-coil region" evidence="1">
    <location>
        <begin position="215"/>
        <end position="242"/>
    </location>
</feature>
<protein>
    <submittedName>
        <fullName evidence="3">Class I glutamine amidotransferase</fullName>
    </submittedName>
</protein>
<dbReference type="InterPro" id="IPR029062">
    <property type="entry name" value="Class_I_gatase-like"/>
</dbReference>
<dbReference type="InterPro" id="IPR044992">
    <property type="entry name" value="ChyE-like"/>
</dbReference>
<dbReference type="InterPro" id="IPR017926">
    <property type="entry name" value="GATASE"/>
</dbReference>
<dbReference type="AlphaFoldDB" id="C4FSV7"/>
<keyword evidence="1" id="KW-0175">Coiled coil</keyword>
<comment type="caution">
    <text evidence="3">The sequence shown here is derived from an EMBL/GenBank/DDBJ whole genome shotgun (WGS) entry which is preliminary data.</text>
</comment>
<dbReference type="HOGENOM" id="CLU_054974_3_1_9"/>
<evidence type="ECO:0000256" key="1">
    <source>
        <dbReference type="SAM" id="Coils"/>
    </source>
</evidence>
<dbReference type="Gene3D" id="3.40.50.880">
    <property type="match status" value="1"/>
</dbReference>
<proteinExistence type="predicted"/>
<organism evidence="3 4">
    <name type="scientific">Veillonella dispar ATCC 17748</name>
    <dbReference type="NCBI Taxonomy" id="546273"/>
    <lineage>
        <taxon>Bacteria</taxon>
        <taxon>Bacillati</taxon>
        <taxon>Bacillota</taxon>
        <taxon>Negativicutes</taxon>
        <taxon>Veillonellales</taxon>
        <taxon>Veillonellaceae</taxon>
        <taxon>Veillonella</taxon>
    </lineage>
</organism>
<dbReference type="GO" id="GO:0005829">
    <property type="term" value="C:cytosol"/>
    <property type="evidence" value="ECO:0007669"/>
    <property type="project" value="TreeGrafter"/>
</dbReference>
<dbReference type="GO" id="GO:0016740">
    <property type="term" value="F:transferase activity"/>
    <property type="evidence" value="ECO:0007669"/>
    <property type="project" value="UniProtKB-KW"/>
</dbReference>
<dbReference type="EMBL" id="ACIK02000019">
    <property type="protein sequence ID" value="EEP64935.1"/>
    <property type="molecule type" value="Genomic_DNA"/>
</dbReference>
<feature type="domain" description="Glutamine amidotransferase" evidence="2">
    <location>
        <begin position="40"/>
        <end position="200"/>
    </location>
</feature>
<sequence length="253" mass="27979">MYSYIEVYIVIRSYIGGTMSKTAYIVRHINFENAGILESVLINRGFELTYIEAPLVNFEHYDATEADLVIVCGAPIGAYDEQLYPFLTDEIKFITDRINSKKPLLGICLGAQLISRIMGGHVGPMKHGKKEIGFGPLEYTPEGASSPLALLGNVPVLHWHGDEFEIPKGAVRLAKTELCKNQAFSVGTHILGLQFHMEADPAFIESWLVGHCAELSNAGIDISRLREEAKQLRQELPAAGKAACIAWLEQNHL</sequence>
<dbReference type="PROSITE" id="PS51273">
    <property type="entry name" value="GATASE_TYPE_1"/>
    <property type="match status" value="1"/>
</dbReference>
<dbReference type="CDD" id="cd01741">
    <property type="entry name" value="GATase1_1"/>
    <property type="match status" value="1"/>
</dbReference>
<gene>
    <name evidence="3" type="ORF">VEIDISOL_02005</name>
</gene>
<name>C4FSV7_9FIRM</name>
<keyword evidence="3" id="KW-0315">Glutamine amidotransferase</keyword>
<accession>C4FSV7</accession>